<evidence type="ECO:0000256" key="1">
    <source>
        <dbReference type="ARBA" id="ARBA00004496"/>
    </source>
</evidence>
<dbReference type="InterPro" id="IPR000406">
    <property type="entry name" value="Rho_GDI"/>
</dbReference>
<evidence type="ECO:0000313" key="5">
    <source>
        <dbReference type="Proteomes" id="UP001346149"/>
    </source>
</evidence>
<proteinExistence type="inferred from homology"/>
<evidence type="ECO:0000313" key="4">
    <source>
        <dbReference type="EMBL" id="KAK4799664.1"/>
    </source>
</evidence>
<evidence type="ECO:0000256" key="3">
    <source>
        <dbReference type="ARBA" id="ARBA00022490"/>
    </source>
</evidence>
<dbReference type="Gene3D" id="2.70.50.30">
    <property type="entry name" value="Coagulation Factor XIII, subunit A, domain 1"/>
    <property type="match status" value="1"/>
</dbReference>
<dbReference type="GO" id="GO:0016020">
    <property type="term" value="C:membrane"/>
    <property type="evidence" value="ECO:0007669"/>
    <property type="project" value="TreeGrafter"/>
</dbReference>
<dbReference type="InterPro" id="IPR024792">
    <property type="entry name" value="RhoGDI_dom_sf"/>
</dbReference>
<dbReference type="GO" id="GO:0005829">
    <property type="term" value="C:cytosol"/>
    <property type="evidence" value="ECO:0007669"/>
    <property type="project" value="TreeGrafter"/>
</dbReference>
<reference evidence="4 5" key="1">
    <citation type="journal article" date="2023" name="Hortic Res">
        <title>Pangenome of water caltrop reveals structural variations and asymmetric subgenome divergence after allopolyploidization.</title>
        <authorList>
            <person name="Zhang X."/>
            <person name="Chen Y."/>
            <person name="Wang L."/>
            <person name="Yuan Y."/>
            <person name="Fang M."/>
            <person name="Shi L."/>
            <person name="Lu R."/>
            <person name="Comes H.P."/>
            <person name="Ma Y."/>
            <person name="Chen Y."/>
            <person name="Huang G."/>
            <person name="Zhou Y."/>
            <person name="Zheng Z."/>
            <person name="Qiu Y."/>
        </authorList>
    </citation>
    <scope>NUCLEOTIDE SEQUENCE [LARGE SCALE GENOMIC DNA]</scope>
    <source>
        <strain evidence="4">F231</strain>
    </source>
</reference>
<dbReference type="Proteomes" id="UP001346149">
    <property type="component" value="Unassembled WGS sequence"/>
</dbReference>
<dbReference type="InterPro" id="IPR014756">
    <property type="entry name" value="Ig_E-set"/>
</dbReference>
<evidence type="ECO:0000256" key="2">
    <source>
        <dbReference type="ARBA" id="ARBA00009758"/>
    </source>
</evidence>
<dbReference type="SUPFAM" id="SSF81296">
    <property type="entry name" value="E set domains"/>
    <property type="match status" value="1"/>
</dbReference>
<comment type="subcellular location">
    <subcellularLocation>
        <location evidence="1">Cytoplasm</location>
    </subcellularLocation>
</comment>
<keyword evidence="3" id="KW-0963">Cytoplasm</keyword>
<dbReference type="GO" id="GO:0007266">
    <property type="term" value="P:Rho protein signal transduction"/>
    <property type="evidence" value="ECO:0007669"/>
    <property type="project" value="InterPro"/>
</dbReference>
<gene>
    <name evidence="4" type="ORF">SAY86_025029</name>
</gene>
<protein>
    <submittedName>
        <fullName evidence="4">Uncharacterized protein</fullName>
    </submittedName>
</protein>
<dbReference type="AlphaFoldDB" id="A0AAN7M7M2"/>
<comment type="caution">
    <text evidence="4">The sequence shown here is derived from an EMBL/GenBank/DDBJ whole genome shotgun (WGS) entry which is preliminary data.</text>
</comment>
<organism evidence="4 5">
    <name type="scientific">Trapa natans</name>
    <name type="common">Water chestnut</name>
    <dbReference type="NCBI Taxonomy" id="22666"/>
    <lineage>
        <taxon>Eukaryota</taxon>
        <taxon>Viridiplantae</taxon>
        <taxon>Streptophyta</taxon>
        <taxon>Embryophyta</taxon>
        <taxon>Tracheophyta</taxon>
        <taxon>Spermatophyta</taxon>
        <taxon>Magnoliopsida</taxon>
        <taxon>eudicotyledons</taxon>
        <taxon>Gunneridae</taxon>
        <taxon>Pentapetalae</taxon>
        <taxon>rosids</taxon>
        <taxon>malvids</taxon>
        <taxon>Myrtales</taxon>
        <taxon>Lythraceae</taxon>
        <taxon>Trapa</taxon>
    </lineage>
</organism>
<dbReference type="Pfam" id="PF02115">
    <property type="entry name" value="Rho_GDI"/>
    <property type="match status" value="1"/>
</dbReference>
<dbReference type="EMBL" id="JAXQNO010000004">
    <property type="protein sequence ID" value="KAK4799664.1"/>
    <property type="molecule type" value="Genomic_DNA"/>
</dbReference>
<comment type="similarity">
    <text evidence="2">Belongs to the Rho GDI family.</text>
</comment>
<sequence>MSVASSSAPKEQPRSLAVLKEMEFKIISHKRSVVDAFAQEKEAADGNNSLKEKIEKEKGDEVQSGYKQLLLGSSHGPATPVNGGKIKESSSEVQILSLAIQCAGRSDLVLPVPILSSSSGPSSKRTLFVLKEGSRCRTKFSFLVFNVAVSGLRYTYAVWKTGVRVGNTKIMVGTFSPRKEPYWFELQEETIPTGIFARGSYFVRTKVPIYIYPCTDALLFDGHLASKLMARFLARI</sequence>
<name>A0AAN7M7M2_TRANT</name>
<dbReference type="PANTHER" id="PTHR10980:SF61">
    <property type="entry name" value="OS01G0913600 PROTEIN"/>
    <property type="match status" value="1"/>
</dbReference>
<accession>A0AAN7M7M2</accession>
<keyword evidence="5" id="KW-1185">Reference proteome</keyword>
<dbReference type="GO" id="GO:0005094">
    <property type="term" value="F:Rho GDP-dissociation inhibitor activity"/>
    <property type="evidence" value="ECO:0007669"/>
    <property type="project" value="InterPro"/>
</dbReference>
<dbReference type="PANTHER" id="PTHR10980">
    <property type="entry name" value="RHO GDP-DISSOCIATION INHIBITOR"/>
    <property type="match status" value="1"/>
</dbReference>